<name>A0A067RUT8_ZOONE</name>
<feature type="region of interest" description="Disordered" evidence="1">
    <location>
        <begin position="1"/>
        <end position="45"/>
    </location>
</feature>
<dbReference type="AlphaFoldDB" id="A0A067RUT8"/>
<evidence type="ECO:0000256" key="1">
    <source>
        <dbReference type="SAM" id="MobiDB-lite"/>
    </source>
</evidence>
<evidence type="ECO:0000313" key="3">
    <source>
        <dbReference type="Proteomes" id="UP000027135"/>
    </source>
</evidence>
<gene>
    <name evidence="2" type="ORF">L798_14498</name>
</gene>
<dbReference type="EMBL" id="KK852457">
    <property type="protein sequence ID" value="KDR23604.1"/>
    <property type="molecule type" value="Genomic_DNA"/>
</dbReference>
<evidence type="ECO:0000313" key="2">
    <source>
        <dbReference type="EMBL" id="KDR23604.1"/>
    </source>
</evidence>
<keyword evidence="3" id="KW-1185">Reference proteome</keyword>
<accession>A0A067RUT8</accession>
<dbReference type="Proteomes" id="UP000027135">
    <property type="component" value="Unassembled WGS sequence"/>
</dbReference>
<dbReference type="InParanoid" id="A0A067RUT8"/>
<protein>
    <submittedName>
        <fullName evidence="2">Uncharacterized protein</fullName>
    </submittedName>
</protein>
<proteinExistence type="predicted"/>
<feature type="compositionally biased region" description="Basic and acidic residues" evidence="1">
    <location>
        <begin position="1"/>
        <end position="23"/>
    </location>
</feature>
<organism evidence="2 3">
    <name type="scientific">Zootermopsis nevadensis</name>
    <name type="common">Dampwood termite</name>
    <dbReference type="NCBI Taxonomy" id="136037"/>
    <lineage>
        <taxon>Eukaryota</taxon>
        <taxon>Metazoa</taxon>
        <taxon>Ecdysozoa</taxon>
        <taxon>Arthropoda</taxon>
        <taxon>Hexapoda</taxon>
        <taxon>Insecta</taxon>
        <taxon>Pterygota</taxon>
        <taxon>Neoptera</taxon>
        <taxon>Polyneoptera</taxon>
        <taxon>Dictyoptera</taxon>
        <taxon>Blattodea</taxon>
        <taxon>Blattoidea</taxon>
        <taxon>Termitoidae</taxon>
        <taxon>Termopsidae</taxon>
        <taxon>Zootermopsis</taxon>
    </lineage>
</organism>
<sequence length="109" mass="12384">MATGHTKDAVQRIQKSDSGKRTEIPPYKNELPEEPRPRRLASSHKASTCYVADGTRTILIHLHKVYLIQEAVEDSERSFDWDLEIDRCLMEGNELAFLRPISLSCPSTS</sequence>
<reference evidence="2 3" key="1">
    <citation type="journal article" date="2014" name="Nat. Commun.">
        <title>Molecular traces of alternative social organization in a termite genome.</title>
        <authorList>
            <person name="Terrapon N."/>
            <person name="Li C."/>
            <person name="Robertson H.M."/>
            <person name="Ji L."/>
            <person name="Meng X."/>
            <person name="Booth W."/>
            <person name="Chen Z."/>
            <person name="Childers C.P."/>
            <person name="Glastad K.M."/>
            <person name="Gokhale K."/>
            <person name="Gowin J."/>
            <person name="Gronenberg W."/>
            <person name="Hermansen R.A."/>
            <person name="Hu H."/>
            <person name="Hunt B.G."/>
            <person name="Huylmans A.K."/>
            <person name="Khalil S.M."/>
            <person name="Mitchell R.D."/>
            <person name="Munoz-Torres M.C."/>
            <person name="Mustard J.A."/>
            <person name="Pan H."/>
            <person name="Reese J.T."/>
            <person name="Scharf M.E."/>
            <person name="Sun F."/>
            <person name="Vogel H."/>
            <person name="Xiao J."/>
            <person name="Yang W."/>
            <person name="Yang Z."/>
            <person name="Yang Z."/>
            <person name="Zhou J."/>
            <person name="Zhu J."/>
            <person name="Brent C.S."/>
            <person name="Elsik C.G."/>
            <person name="Goodisman M.A."/>
            <person name="Liberles D.A."/>
            <person name="Roe R.M."/>
            <person name="Vargo E.L."/>
            <person name="Vilcinskas A."/>
            <person name="Wang J."/>
            <person name="Bornberg-Bauer E."/>
            <person name="Korb J."/>
            <person name="Zhang G."/>
            <person name="Liebig J."/>
        </authorList>
    </citation>
    <scope>NUCLEOTIDE SEQUENCE [LARGE SCALE GENOMIC DNA]</scope>
    <source>
        <tissue evidence="2">Whole organism</tissue>
    </source>
</reference>